<evidence type="ECO:0000259" key="5">
    <source>
        <dbReference type="Pfam" id="PF17766"/>
    </source>
</evidence>
<dbReference type="InterPro" id="IPR036852">
    <property type="entry name" value="Peptidase_S8/S53_dom_sf"/>
</dbReference>
<evidence type="ECO:0000256" key="2">
    <source>
        <dbReference type="ARBA" id="ARBA00022729"/>
    </source>
</evidence>
<dbReference type="Gene3D" id="2.60.40.2310">
    <property type="match status" value="1"/>
</dbReference>
<dbReference type="OrthoDB" id="640735at2759"/>
<comment type="caution">
    <text evidence="3">Lacks conserved residue(s) required for the propagation of feature annotation.</text>
</comment>
<dbReference type="PANTHER" id="PTHR10795">
    <property type="entry name" value="PROPROTEIN CONVERTASE SUBTILISIN/KEXIN"/>
    <property type="match status" value="1"/>
</dbReference>
<dbReference type="Gene3D" id="3.40.50.200">
    <property type="entry name" value="Peptidase S8/S53 domain"/>
    <property type="match status" value="1"/>
</dbReference>
<evidence type="ECO:0000313" key="7">
    <source>
        <dbReference type="Proteomes" id="UP000652761"/>
    </source>
</evidence>
<evidence type="ECO:0000313" key="6">
    <source>
        <dbReference type="EMBL" id="MQM00981.1"/>
    </source>
</evidence>
<sequence>LKPDILGPGHNILSALPSHSPLKPFVMVSGTSMACPHLSGVAALLKKSHPDWTPAAIRSAIMTTADVVDNTGAFIKDETGGRANAFAAGAGQVNPAKANDPGLVYDIERRDYTRYVCGLYHVDWLAKAVLRLRVDCNAEGRISGEELNYPSFWVTLAGTESKQVSRTVTNVVDGEARYTAFVDPIPGVQVTVWPKTLEFRNLGDTGSFTVTFTPAAGRVPGTTQDGQLRWVSGLDHHVVRSPIAVTFK</sequence>
<evidence type="ECO:0000259" key="4">
    <source>
        <dbReference type="Pfam" id="PF00082"/>
    </source>
</evidence>
<dbReference type="InterPro" id="IPR045051">
    <property type="entry name" value="SBT"/>
</dbReference>
<dbReference type="InterPro" id="IPR000209">
    <property type="entry name" value="Peptidase_S8/S53_dom"/>
</dbReference>
<dbReference type="InterPro" id="IPR041469">
    <property type="entry name" value="Subtilisin-like_FN3"/>
</dbReference>
<dbReference type="GO" id="GO:0006508">
    <property type="term" value="P:proteolysis"/>
    <property type="evidence" value="ECO:0007669"/>
    <property type="project" value="InterPro"/>
</dbReference>
<evidence type="ECO:0000256" key="3">
    <source>
        <dbReference type="PROSITE-ProRule" id="PRU01240"/>
    </source>
</evidence>
<protein>
    <recommendedName>
        <fullName evidence="8">Subtilisin-like protease</fullName>
    </recommendedName>
</protein>
<reference evidence="6" key="1">
    <citation type="submission" date="2017-07" db="EMBL/GenBank/DDBJ databases">
        <title>Taro Niue Genome Assembly and Annotation.</title>
        <authorList>
            <person name="Atibalentja N."/>
            <person name="Keating K."/>
            <person name="Fields C.J."/>
        </authorList>
    </citation>
    <scope>NUCLEOTIDE SEQUENCE</scope>
    <source>
        <strain evidence="6">Niue_2</strain>
        <tissue evidence="6">Leaf</tissue>
    </source>
</reference>
<organism evidence="6 7">
    <name type="scientific">Colocasia esculenta</name>
    <name type="common">Wild taro</name>
    <name type="synonym">Arum esculentum</name>
    <dbReference type="NCBI Taxonomy" id="4460"/>
    <lineage>
        <taxon>Eukaryota</taxon>
        <taxon>Viridiplantae</taxon>
        <taxon>Streptophyta</taxon>
        <taxon>Embryophyta</taxon>
        <taxon>Tracheophyta</taxon>
        <taxon>Spermatophyta</taxon>
        <taxon>Magnoliopsida</taxon>
        <taxon>Liliopsida</taxon>
        <taxon>Araceae</taxon>
        <taxon>Aroideae</taxon>
        <taxon>Colocasieae</taxon>
        <taxon>Colocasia</taxon>
    </lineage>
</organism>
<dbReference type="AlphaFoldDB" id="A0A843W5J5"/>
<comment type="caution">
    <text evidence="6">The sequence shown here is derived from an EMBL/GenBank/DDBJ whole genome shotgun (WGS) entry which is preliminary data.</text>
</comment>
<keyword evidence="2" id="KW-0732">Signal</keyword>
<accession>A0A843W5J5</accession>
<keyword evidence="7" id="KW-1185">Reference proteome</keyword>
<gene>
    <name evidence="6" type="ORF">Taro_033727</name>
</gene>
<evidence type="ECO:0000256" key="1">
    <source>
        <dbReference type="ARBA" id="ARBA00011073"/>
    </source>
</evidence>
<name>A0A843W5J5_COLES</name>
<dbReference type="SUPFAM" id="SSF52743">
    <property type="entry name" value="Subtilisin-like"/>
    <property type="match status" value="1"/>
</dbReference>
<dbReference type="PROSITE" id="PS51892">
    <property type="entry name" value="SUBTILASE"/>
    <property type="match status" value="1"/>
</dbReference>
<dbReference type="Pfam" id="PF00082">
    <property type="entry name" value="Peptidase_S8"/>
    <property type="match status" value="1"/>
</dbReference>
<evidence type="ECO:0008006" key="8">
    <source>
        <dbReference type="Google" id="ProtNLM"/>
    </source>
</evidence>
<feature type="domain" description="Subtilisin-like protease fibronectin type-III" evidence="5">
    <location>
        <begin position="146"/>
        <end position="245"/>
    </location>
</feature>
<dbReference type="Pfam" id="PF17766">
    <property type="entry name" value="fn3_6"/>
    <property type="match status" value="1"/>
</dbReference>
<comment type="similarity">
    <text evidence="1 3">Belongs to the peptidase S8 family.</text>
</comment>
<feature type="non-terminal residue" evidence="6">
    <location>
        <position position="1"/>
    </location>
</feature>
<dbReference type="GO" id="GO:0004252">
    <property type="term" value="F:serine-type endopeptidase activity"/>
    <property type="evidence" value="ECO:0007669"/>
    <property type="project" value="InterPro"/>
</dbReference>
<dbReference type="EMBL" id="NMUH01002598">
    <property type="protein sequence ID" value="MQM00981.1"/>
    <property type="molecule type" value="Genomic_DNA"/>
</dbReference>
<proteinExistence type="inferred from homology"/>
<feature type="domain" description="Peptidase S8/S53" evidence="4">
    <location>
        <begin position="1"/>
        <end position="76"/>
    </location>
</feature>
<dbReference type="Proteomes" id="UP000652761">
    <property type="component" value="Unassembled WGS sequence"/>
</dbReference>